<evidence type="ECO:0000256" key="4">
    <source>
        <dbReference type="SAM" id="MobiDB-lite"/>
    </source>
</evidence>
<evidence type="ECO:0000256" key="1">
    <source>
        <dbReference type="ARBA" id="ARBA00023108"/>
    </source>
</evidence>
<feature type="coiled-coil region" evidence="3">
    <location>
        <begin position="462"/>
        <end position="496"/>
    </location>
</feature>
<dbReference type="PANTHER" id="PTHR46055:SF4">
    <property type="entry name" value="CIRCADIAN CLOCK PROTEIN PASD1"/>
    <property type="match status" value="1"/>
</dbReference>
<evidence type="ECO:0000313" key="7">
    <source>
        <dbReference type="Proteomes" id="UP000585614"/>
    </source>
</evidence>
<name>A0A7J8AVZ3_RHIFE</name>
<dbReference type="AlphaFoldDB" id="A0A7J8AVZ3"/>
<reference evidence="6 7" key="1">
    <citation type="journal article" date="2020" name="Nature">
        <title>Six reference-quality genomes reveal evolution of bat adaptations.</title>
        <authorList>
            <person name="Jebb D."/>
            <person name="Huang Z."/>
            <person name="Pippel M."/>
            <person name="Hughes G.M."/>
            <person name="Lavrichenko K."/>
            <person name="Devanna P."/>
            <person name="Winkler S."/>
            <person name="Jermiin L.S."/>
            <person name="Skirmuntt E.C."/>
            <person name="Katzourakis A."/>
            <person name="Burkitt-Gray L."/>
            <person name="Ray D.A."/>
            <person name="Sullivan K.A.M."/>
            <person name="Roscito J.G."/>
            <person name="Kirilenko B.M."/>
            <person name="Davalos L.M."/>
            <person name="Corthals A.P."/>
            <person name="Power M.L."/>
            <person name="Jones G."/>
            <person name="Ransome R.D."/>
            <person name="Dechmann D.K.N."/>
            <person name="Locatelli A.G."/>
            <person name="Puechmaille S.J."/>
            <person name="Fedrigo O."/>
            <person name="Jarvis E.D."/>
            <person name="Hiller M."/>
            <person name="Vernes S.C."/>
            <person name="Myers E.W."/>
            <person name="Teeling E.C."/>
        </authorList>
    </citation>
    <scope>NUCLEOTIDE SEQUENCE [LARGE SCALE GENOMIC DNA]</scope>
    <source>
        <strain evidence="6">MRhiFer1</strain>
        <tissue evidence="6">Lung</tissue>
    </source>
</reference>
<evidence type="ECO:0000313" key="6">
    <source>
        <dbReference type="EMBL" id="KAF6390594.1"/>
    </source>
</evidence>
<dbReference type="InterPro" id="IPR047230">
    <property type="entry name" value="CLOCK-like"/>
</dbReference>
<feature type="compositionally biased region" description="Basic and acidic residues" evidence="4">
    <location>
        <begin position="10"/>
        <end position="20"/>
    </location>
</feature>
<evidence type="ECO:0000256" key="3">
    <source>
        <dbReference type="SAM" id="Coils"/>
    </source>
</evidence>
<dbReference type="EMBL" id="JACAGC010000001">
    <property type="protein sequence ID" value="KAF6390594.1"/>
    <property type="molecule type" value="Genomic_DNA"/>
</dbReference>
<dbReference type="Pfam" id="PF00989">
    <property type="entry name" value="PAS"/>
    <property type="match status" value="1"/>
</dbReference>
<dbReference type="GO" id="GO:0042754">
    <property type="term" value="P:negative regulation of circadian rhythm"/>
    <property type="evidence" value="ECO:0007669"/>
    <property type="project" value="TreeGrafter"/>
</dbReference>
<feature type="region of interest" description="Disordered" evidence="4">
    <location>
        <begin position="392"/>
        <end position="418"/>
    </location>
</feature>
<feature type="region of interest" description="Disordered" evidence="4">
    <location>
        <begin position="1"/>
        <end position="21"/>
    </location>
</feature>
<keyword evidence="2" id="KW-0539">Nucleus</keyword>
<dbReference type="SMART" id="SM00091">
    <property type="entry name" value="PAS"/>
    <property type="match status" value="1"/>
</dbReference>
<keyword evidence="3" id="KW-0175">Coiled coil</keyword>
<sequence>MLAASEDEMERGKSETHDEDMFAGTEVKGLNLRNVPYMHETKKDDSVDLFFSELHALLQAHGYAITEEKAEKMQSTYTLSQDETAVNQEIPREKSDLISSFQSSEDFQRVALQSLGGFMIILSTDGVIIFVAENISSLLGYSPDEIVGKKLLTLLPEEEKREIYRKITLVLPVSSLVGKQNEFCCHLRRGCLNHDDSPTYEYAKFIMSIKDFNDEPLALLKSFFPRQSYNMSLSTYLPLEDRFYMVGTVCIIRSQVLQELSGIKEIKEENVVVVQDSDEECPSMENRSAQGQRSSRTRPLFVECPAVLVKDEVAIIKLEQYGSRECTPIIDVHSDTSSETNTPTLLKMLGSSSSSSSESYDFRFEMGDTDEVVEVKEEVELEEVIQVIEYEEEEEDQREEVDEMDEVEREDEEEDYQMDQMEEVVQESPSSSTMPADSSAELPLKFKLYIKRRELQLAKKFKKQLEEKTEILQAGLRLQQENMNMMKEQLKNLHNSKLQTLVAPVCCPDNLESQPSEPLFKKQRTEEMTVKTLLPDLTVTRYFQSSCSSTPSKFPEELGKTCSVSTQTQPRVPLELVVENEPSGCCKEENLDVQKDESFCPEDQQEFSINPLPLANDPNVETTSANFSQPPIASDSNGVTLETPQDFIQIWEQSSTSPNCLFLKQVVVPEAGAQEPSGAQAVQDPAEYSSENVTYFLSGEQPDLHEQFIHTKP</sequence>
<dbReference type="GO" id="GO:0032922">
    <property type="term" value="P:circadian regulation of gene expression"/>
    <property type="evidence" value="ECO:0007669"/>
    <property type="project" value="InterPro"/>
</dbReference>
<dbReference type="CDD" id="cd00130">
    <property type="entry name" value="PAS"/>
    <property type="match status" value="1"/>
</dbReference>
<dbReference type="InterPro" id="IPR000014">
    <property type="entry name" value="PAS"/>
</dbReference>
<dbReference type="PROSITE" id="PS50112">
    <property type="entry name" value="PAS"/>
    <property type="match status" value="1"/>
</dbReference>
<keyword evidence="1" id="KW-0090">Biological rhythms</keyword>
<dbReference type="SUPFAM" id="SSF55785">
    <property type="entry name" value="PYP-like sensor domain (PAS domain)"/>
    <property type="match status" value="1"/>
</dbReference>
<protein>
    <recommendedName>
        <fullName evidence="5">PAS domain-containing protein</fullName>
    </recommendedName>
</protein>
<comment type="caution">
    <text evidence="6">The sequence shown here is derived from an EMBL/GenBank/DDBJ whole genome shotgun (WGS) entry which is preliminary data.</text>
</comment>
<organism evidence="6 7">
    <name type="scientific">Rhinolophus ferrumequinum</name>
    <name type="common">Greater horseshoe bat</name>
    <dbReference type="NCBI Taxonomy" id="59479"/>
    <lineage>
        <taxon>Eukaryota</taxon>
        <taxon>Metazoa</taxon>
        <taxon>Chordata</taxon>
        <taxon>Craniata</taxon>
        <taxon>Vertebrata</taxon>
        <taxon>Euteleostomi</taxon>
        <taxon>Mammalia</taxon>
        <taxon>Eutheria</taxon>
        <taxon>Laurasiatheria</taxon>
        <taxon>Chiroptera</taxon>
        <taxon>Yinpterochiroptera</taxon>
        <taxon>Rhinolophoidea</taxon>
        <taxon>Rhinolophidae</taxon>
        <taxon>Rhinolophinae</taxon>
        <taxon>Rhinolophus</taxon>
    </lineage>
</organism>
<gene>
    <name evidence="6" type="ORF">mRhiFer1_012619</name>
</gene>
<dbReference type="PANTHER" id="PTHR46055">
    <property type="entry name" value="CIRCADIAN LOCOMOTER OUTPUT CYCLES PROTEIN KAPUT"/>
    <property type="match status" value="1"/>
</dbReference>
<dbReference type="InterPro" id="IPR035965">
    <property type="entry name" value="PAS-like_dom_sf"/>
</dbReference>
<dbReference type="InterPro" id="IPR013767">
    <property type="entry name" value="PAS_fold"/>
</dbReference>
<dbReference type="Proteomes" id="UP000585614">
    <property type="component" value="Unassembled WGS sequence"/>
</dbReference>
<evidence type="ECO:0000259" key="5">
    <source>
        <dbReference type="PROSITE" id="PS50112"/>
    </source>
</evidence>
<evidence type="ECO:0000256" key="2">
    <source>
        <dbReference type="ARBA" id="ARBA00023242"/>
    </source>
</evidence>
<proteinExistence type="predicted"/>
<dbReference type="Gene3D" id="3.30.450.20">
    <property type="entry name" value="PAS domain"/>
    <property type="match status" value="1"/>
</dbReference>
<dbReference type="GO" id="GO:0000981">
    <property type="term" value="F:DNA-binding transcription factor activity, RNA polymerase II-specific"/>
    <property type="evidence" value="ECO:0007669"/>
    <property type="project" value="InterPro"/>
</dbReference>
<feature type="domain" description="PAS" evidence="5">
    <location>
        <begin position="104"/>
        <end position="174"/>
    </location>
</feature>
<accession>A0A7J8AVZ3</accession>
<dbReference type="GO" id="GO:1990513">
    <property type="term" value="C:CLOCK-BMAL transcription complex"/>
    <property type="evidence" value="ECO:0007669"/>
    <property type="project" value="TreeGrafter"/>
</dbReference>
<dbReference type="GO" id="GO:0045892">
    <property type="term" value="P:negative regulation of DNA-templated transcription"/>
    <property type="evidence" value="ECO:0007669"/>
    <property type="project" value="TreeGrafter"/>
</dbReference>
<dbReference type="NCBIfam" id="TIGR00229">
    <property type="entry name" value="sensory_box"/>
    <property type="match status" value="1"/>
</dbReference>